<keyword evidence="1" id="KW-0472">Membrane</keyword>
<dbReference type="Proteomes" id="UP000388452">
    <property type="component" value="Chromosome"/>
</dbReference>
<feature type="transmembrane region" description="Helical" evidence="1">
    <location>
        <begin position="38"/>
        <end position="57"/>
    </location>
</feature>
<keyword evidence="1" id="KW-0812">Transmembrane</keyword>
<keyword evidence="1" id="KW-1133">Transmembrane helix</keyword>
<name>A0A5P8JQP6_9LACO</name>
<feature type="transmembrane region" description="Helical" evidence="1">
    <location>
        <begin position="94"/>
        <end position="113"/>
    </location>
</feature>
<dbReference type="EMBL" id="CP045068">
    <property type="protein sequence ID" value="QFQ91418.1"/>
    <property type="molecule type" value="Genomic_DNA"/>
</dbReference>
<feature type="transmembrane region" description="Helical" evidence="1">
    <location>
        <begin position="69"/>
        <end position="88"/>
    </location>
</feature>
<protein>
    <submittedName>
        <fullName evidence="2">Uncharacterized protein</fullName>
    </submittedName>
</protein>
<dbReference type="RefSeq" id="WP_056962186.1">
    <property type="nucleotide sequence ID" value="NZ_CP045068.1"/>
</dbReference>
<reference evidence="2 3" key="1">
    <citation type="submission" date="2019-10" db="EMBL/GenBank/DDBJ databases">
        <title>Genome sequencing of Lactobacillus manihotivorans.</title>
        <authorList>
            <person name="Kim K."/>
        </authorList>
    </citation>
    <scope>NUCLEOTIDE SEQUENCE [LARGE SCALE GENOMIC DNA]</scope>
    <source>
        <strain evidence="2 3">LM010</strain>
    </source>
</reference>
<gene>
    <name evidence="2" type="ORF">LM010_08275</name>
</gene>
<evidence type="ECO:0000256" key="1">
    <source>
        <dbReference type="SAM" id="Phobius"/>
    </source>
</evidence>
<accession>A0A5P8JQP6</accession>
<feature type="transmembrane region" description="Helical" evidence="1">
    <location>
        <begin position="7"/>
        <end position="32"/>
    </location>
</feature>
<dbReference type="AlphaFoldDB" id="A0A5P8JQP6"/>
<organism evidence="2 3">
    <name type="scientific">Lacticaseibacillus manihotivorans</name>
    <dbReference type="NCBI Taxonomy" id="88233"/>
    <lineage>
        <taxon>Bacteria</taxon>
        <taxon>Bacillati</taxon>
        <taxon>Bacillota</taxon>
        <taxon>Bacilli</taxon>
        <taxon>Lactobacillales</taxon>
        <taxon>Lactobacillaceae</taxon>
        <taxon>Lacticaseibacillus</taxon>
    </lineage>
</organism>
<sequence length="121" mass="12969">MKIAKLISGIIALLAGFSPLLLSLIGLIAVLGMGVGSVITELIGLLTAVGMFASGILQIVAHKTFYPKLELWAIGLMLVLFVIAVIYQKAWTDLWAQVGVRLLFAVIIFGVEFNGNRTKLA</sequence>
<evidence type="ECO:0000313" key="3">
    <source>
        <dbReference type="Proteomes" id="UP000388452"/>
    </source>
</evidence>
<evidence type="ECO:0000313" key="2">
    <source>
        <dbReference type="EMBL" id="QFQ91418.1"/>
    </source>
</evidence>
<proteinExistence type="predicted"/>